<evidence type="ECO:0000313" key="4">
    <source>
        <dbReference type="EMBL" id="MBN1574573.1"/>
    </source>
</evidence>
<evidence type="ECO:0000259" key="2">
    <source>
        <dbReference type="Pfam" id="PF01855"/>
    </source>
</evidence>
<dbReference type="SUPFAM" id="SSF52922">
    <property type="entry name" value="TK C-terminal domain-like"/>
    <property type="match status" value="1"/>
</dbReference>
<dbReference type="InterPro" id="IPR002880">
    <property type="entry name" value="Pyrv_Fd/Flavodoxin_OxRdtase_N"/>
</dbReference>
<dbReference type="Proteomes" id="UP000809273">
    <property type="component" value="Unassembled WGS sequence"/>
</dbReference>
<dbReference type="CDD" id="cd07034">
    <property type="entry name" value="TPP_PYR_PFOR_IOR-alpha_like"/>
    <property type="match status" value="1"/>
</dbReference>
<accession>A0A9D8KJ31</accession>
<feature type="domain" description="Pyruvate:ferredoxin oxidoreductase core" evidence="3">
    <location>
        <begin position="260"/>
        <end position="353"/>
    </location>
</feature>
<dbReference type="InterPro" id="IPR033412">
    <property type="entry name" value="PFOR_II"/>
</dbReference>
<dbReference type="EMBL" id="JAFGIX010000083">
    <property type="protein sequence ID" value="MBN1574573.1"/>
    <property type="molecule type" value="Genomic_DNA"/>
</dbReference>
<proteinExistence type="predicted"/>
<dbReference type="InterPro" id="IPR052368">
    <property type="entry name" value="2-oxoacid_oxidoreductase"/>
</dbReference>
<dbReference type="PANTHER" id="PTHR43088">
    <property type="entry name" value="SUBUNIT OF PYRUVATE:FLAVODOXIN OXIDOREDUCTASE-RELATED"/>
    <property type="match status" value="1"/>
</dbReference>
<reference evidence="4" key="2">
    <citation type="submission" date="2021-01" db="EMBL/GenBank/DDBJ databases">
        <authorList>
            <person name="Hahn C.R."/>
            <person name="Youssef N.H."/>
            <person name="Elshahed M."/>
        </authorList>
    </citation>
    <scope>NUCLEOTIDE SEQUENCE</scope>
    <source>
        <strain evidence="4">Zod_Metabat.24</strain>
    </source>
</reference>
<dbReference type="Gene3D" id="3.40.50.920">
    <property type="match status" value="1"/>
</dbReference>
<dbReference type="SUPFAM" id="SSF52518">
    <property type="entry name" value="Thiamin diphosphate-binding fold (THDP-binding)"/>
    <property type="match status" value="1"/>
</dbReference>
<evidence type="ECO:0000313" key="5">
    <source>
        <dbReference type="Proteomes" id="UP000809273"/>
    </source>
</evidence>
<dbReference type="Pfam" id="PF01855">
    <property type="entry name" value="POR_N"/>
    <property type="match status" value="1"/>
</dbReference>
<dbReference type="AlphaFoldDB" id="A0A9D8KJ31"/>
<dbReference type="GO" id="GO:0016491">
    <property type="term" value="F:oxidoreductase activity"/>
    <property type="evidence" value="ECO:0007669"/>
    <property type="project" value="UniProtKB-KW"/>
</dbReference>
<keyword evidence="1" id="KW-0560">Oxidoreductase</keyword>
<evidence type="ECO:0000259" key="3">
    <source>
        <dbReference type="Pfam" id="PF17147"/>
    </source>
</evidence>
<dbReference type="NCBIfam" id="NF005507">
    <property type="entry name" value="PRK07119.1"/>
    <property type="match status" value="1"/>
</dbReference>
<dbReference type="InterPro" id="IPR009014">
    <property type="entry name" value="Transketo_C/PFOR_II"/>
</dbReference>
<sequence length="369" mass="40111">MTGETKVVEPKESKKSQEKDLIKGNEAIAMGALDAGLKFYFGYPITPQNDIPEYLSLHLPKAGGAFIQAESEIASINMVLGAAATGKRAMTSSSSPGISLMQEGISYMAGSEIPGVVVNISRSGPGLGGIHPSQGDYFQATRGGGHGDYRMVVLAPNSVQEMYDLTINAFDLADKYRNPVMILGDSILGQIKEPMVRHGKINPPVEKPWALTGADGREQRILKSLYLAEGELTEHNWKLKEKYDSMAADTRFEAYYTDDAELIVSAFGSVSRIVKTAIDRLREKGLKIGLFRPITLFSFPDAQLKKLSGKVKNFLVVELNTGQMVEDVRLSVLGDAVVQFYGNPPGSIPSPAELTEVVEKHYPKRAKAG</sequence>
<dbReference type="PANTHER" id="PTHR43088:SF1">
    <property type="entry name" value="SUBUNIT OF PYRUVATE:FLAVODOXIN OXIDOREDUCTASE"/>
    <property type="match status" value="1"/>
</dbReference>
<dbReference type="InterPro" id="IPR029061">
    <property type="entry name" value="THDP-binding"/>
</dbReference>
<name>A0A9D8KJ31_9DELT</name>
<dbReference type="Pfam" id="PF17147">
    <property type="entry name" value="PFOR_II"/>
    <property type="match status" value="1"/>
</dbReference>
<gene>
    <name evidence="4" type="ORF">JW984_15355</name>
</gene>
<feature type="domain" description="Pyruvate flavodoxin/ferredoxin oxidoreductase pyrimidine binding" evidence="2">
    <location>
        <begin position="31"/>
        <end position="189"/>
    </location>
</feature>
<organism evidence="4 5">
    <name type="scientific">Candidatus Zymogenus saltonus</name>
    <dbReference type="NCBI Taxonomy" id="2844893"/>
    <lineage>
        <taxon>Bacteria</taxon>
        <taxon>Deltaproteobacteria</taxon>
        <taxon>Candidatus Zymogenia</taxon>
        <taxon>Candidatus Zymogeniales</taxon>
        <taxon>Candidatus Zymogenaceae</taxon>
        <taxon>Candidatus Zymogenus</taxon>
    </lineage>
</organism>
<protein>
    <submittedName>
        <fullName evidence="4">3-methyl-2-oxobutanoate dehydrogenase subunit VorB</fullName>
    </submittedName>
</protein>
<evidence type="ECO:0000256" key="1">
    <source>
        <dbReference type="ARBA" id="ARBA00023002"/>
    </source>
</evidence>
<dbReference type="Gene3D" id="3.40.50.970">
    <property type="match status" value="1"/>
</dbReference>
<reference evidence="4" key="1">
    <citation type="journal article" date="2021" name="Environ. Microbiol.">
        <title>Genomic characterization of three novel Desulfobacterota classes expand the metabolic and phylogenetic diversity of the phylum.</title>
        <authorList>
            <person name="Murphy C.L."/>
            <person name="Biggerstaff J."/>
            <person name="Eichhorn A."/>
            <person name="Ewing E."/>
            <person name="Shahan R."/>
            <person name="Soriano D."/>
            <person name="Stewart S."/>
            <person name="VanMol K."/>
            <person name="Walker R."/>
            <person name="Walters P."/>
            <person name="Elshahed M.S."/>
            <person name="Youssef N.H."/>
        </authorList>
    </citation>
    <scope>NUCLEOTIDE SEQUENCE</scope>
    <source>
        <strain evidence="4">Zod_Metabat.24</strain>
    </source>
</reference>
<comment type="caution">
    <text evidence="4">The sequence shown here is derived from an EMBL/GenBank/DDBJ whole genome shotgun (WGS) entry which is preliminary data.</text>
</comment>